<proteinExistence type="predicted"/>
<evidence type="ECO:0000313" key="2">
    <source>
        <dbReference type="Proteomes" id="UP001321018"/>
    </source>
</evidence>
<dbReference type="AlphaFoldDB" id="A0AAP2Z350"/>
<comment type="caution">
    <text evidence="1">The sequence shown here is derived from an EMBL/GenBank/DDBJ whole genome shotgun (WGS) entry which is preliminary data.</text>
</comment>
<dbReference type="Proteomes" id="UP001321018">
    <property type="component" value="Unassembled WGS sequence"/>
</dbReference>
<gene>
    <name evidence="1" type="ORF">OB960_22885</name>
</gene>
<name>A0AAP2Z350_9EURY</name>
<sequence>MITQETKRRLFHRRRTDETFDDMINRLLDETIVEMTLKETIEAARNEYDDITAISVNHPGLTETGLLYVKIWSPEIMDGGEANVFSPSHRVVIERDGETVRMVPVVIEGMYFPDLADNQDTTTIYLEDLGAKHNPVALAEGIDHLRNKLQHPESWEDEFKSKRFETFLDK</sequence>
<dbReference type="RefSeq" id="WP_338006034.1">
    <property type="nucleotide sequence ID" value="NZ_JAOPKA010000024.1"/>
</dbReference>
<accession>A0AAP2Z350</accession>
<evidence type="ECO:0000313" key="1">
    <source>
        <dbReference type="EMBL" id="MCU4744226.1"/>
    </source>
</evidence>
<reference evidence="1" key="1">
    <citation type="submission" date="2022-09" db="EMBL/GenBank/DDBJ databases">
        <title>Enrichment on poylsaccharides allowed isolation of novel metabolic and taxonomic groups of Haloarchaea.</title>
        <authorList>
            <person name="Sorokin D.Y."/>
            <person name="Elcheninov A.G."/>
            <person name="Khizhniak T.V."/>
            <person name="Kolganova T.V."/>
            <person name="Kublanov I.V."/>
        </authorList>
    </citation>
    <scope>NUCLEOTIDE SEQUENCE</scope>
    <source>
        <strain evidence="1">AArc-xg1-1</strain>
    </source>
</reference>
<dbReference type="EMBL" id="JAOPKA010000024">
    <property type="protein sequence ID" value="MCU4744226.1"/>
    <property type="molecule type" value="Genomic_DNA"/>
</dbReference>
<organism evidence="1 2">
    <name type="scientific">Natronoglomus mannanivorans</name>
    <dbReference type="NCBI Taxonomy" id="2979990"/>
    <lineage>
        <taxon>Archaea</taxon>
        <taxon>Methanobacteriati</taxon>
        <taxon>Methanobacteriota</taxon>
        <taxon>Stenosarchaea group</taxon>
        <taxon>Halobacteria</taxon>
        <taxon>Halobacteriales</taxon>
        <taxon>Natrialbaceae</taxon>
        <taxon>Natronoglomus</taxon>
    </lineage>
</organism>
<protein>
    <submittedName>
        <fullName evidence="1">Uncharacterized protein</fullName>
    </submittedName>
</protein>